<reference evidence="17" key="1">
    <citation type="submission" date="2021-12" db="EMBL/GenBank/DDBJ databases">
        <authorList>
            <person name="King R."/>
        </authorList>
    </citation>
    <scope>NUCLEOTIDE SEQUENCE</scope>
</reference>
<keyword evidence="8" id="KW-0067">ATP-binding</keyword>
<feature type="compositionally biased region" description="Low complexity" evidence="15">
    <location>
        <begin position="1018"/>
        <end position="1028"/>
    </location>
</feature>
<dbReference type="PANTHER" id="PTHR47970">
    <property type="entry name" value="KINESIN-LIKE PROTEIN KIF11"/>
    <property type="match status" value="1"/>
</dbReference>
<evidence type="ECO:0000256" key="9">
    <source>
        <dbReference type="ARBA" id="ARBA00023054"/>
    </source>
</evidence>
<dbReference type="GO" id="GO:0051231">
    <property type="term" value="P:spindle elongation"/>
    <property type="evidence" value="ECO:0007669"/>
    <property type="project" value="TreeGrafter"/>
</dbReference>
<evidence type="ECO:0000256" key="12">
    <source>
        <dbReference type="ARBA" id="ARBA00023306"/>
    </source>
</evidence>
<dbReference type="EMBL" id="OU963871">
    <property type="protein sequence ID" value="CAH0383412.1"/>
    <property type="molecule type" value="Genomic_DNA"/>
</dbReference>
<evidence type="ECO:0000313" key="18">
    <source>
        <dbReference type="Proteomes" id="UP001152759"/>
    </source>
</evidence>
<dbReference type="CDD" id="cd01364">
    <property type="entry name" value="KISc_BimC_Eg5"/>
    <property type="match status" value="1"/>
</dbReference>
<dbReference type="GO" id="GO:0072686">
    <property type="term" value="C:mitotic spindle"/>
    <property type="evidence" value="ECO:0007669"/>
    <property type="project" value="TreeGrafter"/>
</dbReference>
<dbReference type="GO" id="GO:0008574">
    <property type="term" value="F:plus-end-directed microtubule motor activity"/>
    <property type="evidence" value="ECO:0007669"/>
    <property type="project" value="TreeGrafter"/>
</dbReference>
<keyword evidence="12" id="KW-0131">Cell cycle</keyword>
<comment type="similarity">
    <text evidence="13">Belongs to the TRAFAC class myosin-kinesin ATPase superfamily. Kinesin family. KIN-5/BimC subfamily.</text>
</comment>
<dbReference type="InterPro" id="IPR047241">
    <property type="entry name" value="KIF11-like_kin_motor_dom"/>
</dbReference>
<feature type="domain" description="Kinesin motor" evidence="16">
    <location>
        <begin position="11"/>
        <end position="358"/>
    </location>
</feature>
<keyword evidence="3" id="KW-0597">Phosphoprotein</keyword>
<dbReference type="InterPro" id="IPR036961">
    <property type="entry name" value="Kinesin_motor_dom_sf"/>
</dbReference>
<keyword evidence="4" id="KW-0132">Cell division</keyword>
<sequence>MSKSRGANQSEKPIQVFVRVRPLNQSEKNSKSYSVVNVNNGREVSVKEKPIERTARNFIFDKAFGPDSKQVDVYKRVVYPLIEEVLAGYNCTVFAYGQTGTGKTFTMEGEKSNDINVSWEDDPLTGIIPRSLSHLFDELRIKQLEHSVRVSFLELYNEEIFDLLSPIEDSKGLRLFEDSSKKGSVIIQNLEEVPVSNKAQLYKVMEKGSQKRQTAATLMNAHSSRSHTIFSITVHIKETSDKGEELFKIGKLNLVDLAGSENIGRSGAVDKRAREAGNINQSLLTLGRVITSLVEKAPHIPYRESKLTRLLQDSLGGRTKTSIIATVSPALCNLEETLSTLEYAARAKNITNRPEVNQKLTKKAFLKEYEVEVERLKRDLQAARDRNGIFVDPENYTKMTLQIEEQEKEISENLSNIKALKAEMEKRQEIIEELSTSNKETKEELERRKQTCRETRKALREVTVDRNENKHLKERHMETEKKLRKQAEKLLAVANVATSDAMKLLEKIERKDYVETTNSAATNHLYSSLQNQFDVAASISERQSRSEAEIFSMLNNFLANTSKVQADYLDRLRDHLGMICDVLSERMRKYADLCQDWRKEKHTKLMADLSVLKEKIDSNNVTLNETIFDGIIPKLQDVFDHLNDFDKFLVKFNKTSDKAKKDITMLSRETKKLAKSFKEMFETHLTKLKSIESEEEDWDNLEAKLREAQDARVEGRKKMVLSMQEALLEFSEKDDERHEEILRMLTLFSTASKKARLAQRELSNAITEDIKACEPNFAEVMSVLNKVEDNLKHQQDSTVEKLQSWKNSESERLTAIIGSVENLSSVSKESQKSFDSWSAGFNEGLIESDTKEEQREKEQEEGILEEVSNQISQSETVLNDYAECHLTSISEMGNIMQDHLANAEKLRKELEENMQAQNNVLEKFVQEDFKKDVPTGSTPQKREFDYPQDLTATSPHEIILARFRETVNHELSFNDSLAESIHSEASQEMGASTSAETTSLVTSVSDSSLNLDQKENTATDTGDTDVVTLPQSKRINQSSIPQMTPRKKVLGEMN</sequence>
<dbReference type="Gene3D" id="3.40.850.10">
    <property type="entry name" value="Kinesin motor domain"/>
    <property type="match status" value="1"/>
</dbReference>
<keyword evidence="7" id="KW-0498">Mitosis</keyword>
<feature type="coiled-coil region" evidence="14">
    <location>
        <begin position="366"/>
        <end position="489"/>
    </location>
</feature>
<dbReference type="PROSITE" id="PS00411">
    <property type="entry name" value="KINESIN_MOTOR_1"/>
    <property type="match status" value="1"/>
</dbReference>
<evidence type="ECO:0000313" key="17">
    <source>
        <dbReference type="EMBL" id="CAH0383412.1"/>
    </source>
</evidence>
<accession>A0A9P0A567</accession>
<evidence type="ECO:0000256" key="1">
    <source>
        <dbReference type="ARBA" id="ARBA00004647"/>
    </source>
</evidence>
<keyword evidence="5" id="KW-0493">Microtubule</keyword>
<feature type="region of interest" description="Disordered" evidence="15">
    <location>
        <begin position="984"/>
        <end position="1054"/>
    </location>
</feature>
<keyword evidence="9 14" id="KW-0175">Coiled coil</keyword>
<dbReference type="FunFam" id="3.40.850.10:FF:000035">
    <property type="entry name" value="Kinesin-like protein KIF11"/>
    <property type="match status" value="1"/>
</dbReference>
<feature type="compositionally biased region" description="Low complexity" evidence="15">
    <location>
        <begin position="997"/>
        <end position="1011"/>
    </location>
</feature>
<organism evidence="17 18">
    <name type="scientific">Bemisia tabaci</name>
    <name type="common">Sweetpotato whitefly</name>
    <name type="synonym">Aleurodes tabaci</name>
    <dbReference type="NCBI Taxonomy" id="7038"/>
    <lineage>
        <taxon>Eukaryota</taxon>
        <taxon>Metazoa</taxon>
        <taxon>Ecdysozoa</taxon>
        <taxon>Arthropoda</taxon>
        <taxon>Hexapoda</taxon>
        <taxon>Insecta</taxon>
        <taxon>Pterygota</taxon>
        <taxon>Neoptera</taxon>
        <taxon>Paraneoptera</taxon>
        <taxon>Hemiptera</taxon>
        <taxon>Sternorrhyncha</taxon>
        <taxon>Aleyrodoidea</taxon>
        <taxon>Aleyrodidae</taxon>
        <taxon>Aleyrodinae</taxon>
        <taxon>Bemisia</taxon>
    </lineage>
</organism>
<dbReference type="Pfam" id="PF13931">
    <property type="entry name" value="Microtub_bind"/>
    <property type="match status" value="1"/>
</dbReference>
<dbReference type="InterPro" id="IPR025901">
    <property type="entry name" value="Kinesin-assoc_MT-bd_dom"/>
</dbReference>
<evidence type="ECO:0000256" key="4">
    <source>
        <dbReference type="ARBA" id="ARBA00022618"/>
    </source>
</evidence>
<evidence type="ECO:0000256" key="6">
    <source>
        <dbReference type="ARBA" id="ARBA00022741"/>
    </source>
</evidence>
<keyword evidence="6" id="KW-0547">Nucleotide-binding</keyword>
<dbReference type="SMART" id="SM00129">
    <property type="entry name" value="KISc"/>
    <property type="match status" value="1"/>
</dbReference>
<protein>
    <recommendedName>
        <fullName evidence="16">Kinesin motor domain-containing protein</fullName>
    </recommendedName>
</protein>
<dbReference type="GO" id="GO:0007018">
    <property type="term" value="P:microtubule-based movement"/>
    <property type="evidence" value="ECO:0007669"/>
    <property type="project" value="InterPro"/>
</dbReference>
<evidence type="ECO:0000256" key="5">
    <source>
        <dbReference type="ARBA" id="ARBA00022701"/>
    </source>
</evidence>
<dbReference type="GO" id="GO:0051301">
    <property type="term" value="P:cell division"/>
    <property type="evidence" value="ECO:0007669"/>
    <property type="project" value="UniProtKB-KW"/>
</dbReference>
<keyword evidence="11" id="KW-0206">Cytoskeleton</keyword>
<evidence type="ECO:0000256" key="11">
    <source>
        <dbReference type="ARBA" id="ARBA00023212"/>
    </source>
</evidence>
<dbReference type="PANTHER" id="PTHR47970:SF12">
    <property type="entry name" value="KINESIN FAMILY MEMBER 11"/>
    <property type="match status" value="1"/>
</dbReference>
<dbReference type="Proteomes" id="UP001152759">
    <property type="component" value="Chromosome 10"/>
</dbReference>
<dbReference type="GO" id="GO:0005634">
    <property type="term" value="C:nucleus"/>
    <property type="evidence" value="ECO:0007669"/>
    <property type="project" value="TreeGrafter"/>
</dbReference>
<dbReference type="GO" id="GO:0008017">
    <property type="term" value="F:microtubule binding"/>
    <property type="evidence" value="ECO:0007669"/>
    <property type="project" value="InterPro"/>
</dbReference>
<feature type="compositionally biased region" description="Polar residues" evidence="15">
    <location>
        <begin position="984"/>
        <end position="996"/>
    </location>
</feature>
<gene>
    <name evidence="17" type="ORF">BEMITA_LOCUS2864</name>
</gene>
<evidence type="ECO:0000256" key="3">
    <source>
        <dbReference type="ARBA" id="ARBA00022553"/>
    </source>
</evidence>
<evidence type="ECO:0000256" key="2">
    <source>
        <dbReference type="ARBA" id="ARBA00022490"/>
    </source>
</evidence>
<proteinExistence type="inferred from homology"/>
<evidence type="ECO:0000256" key="8">
    <source>
        <dbReference type="ARBA" id="ARBA00022840"/>
    </source>
</evidence>
<dbReference type="GO" id="GO:0090307">
    <property type="term" value="P:mitotic spindle assembly"/>
    <property type="evidence" value="ECO:0007669"/>
    <property type="project" value="TreeGrafter"/>
</dbReference>
<evidence type="ECO:0000256" key="14">
    <source>
        <dbReference type="SAM" id="Coils"/>
    </source>
</evidence>
<dbReference type="KEGG" id="btab:109044567"/>
<dbReference type="AlphaFoldDB" id="A0A9P0A567"/>
<dbReference type="GO" id="GO:0005524">
    <property type="term" value="F:ATP binding"/>
    <property type="evidence" value="ECO:0007669"/>
    <property type="project" value="UniProtKB-KW"/>
</dbReference>
<name>A0A9P0A567_BEMTA</name>
<dbReference type="InterPro" id="IPR027417">
    <property type="entry name" value="P-loop_NTPase"/>
</dbReference>
<keyword evidence="2" id="KW-0963">Cytoplasm</keyword>
<dbReference type="InterPro" id="IPR001752">
    <property type="entry name" value="Kinesin_motor_dom"/>
</dbReference>
<dbReference type="Pfam" id="PF00225">
    <property type="entry name" value="Kinesin"/>
    <property type="match status" value="1"/>
</dbReference>
<comment type="subcellular location">
    <subcellularLocation>
        <location evidence="1">Cytoplasm</location>
        <location evidence="1">Cytoskeleton</location>
        <location evidence="1">Spindle pole</location>
    </subcellularLocation>
</comment>
<dbReference type="InterPro" id="IPR019821">
    <property type="entry name" value="Kinesin_motor_CS"/>
</dbReference>
<keyword evidence="18" id="KW-1185">Reference proteome</keyword>
<evidence type="ECO:0000259" key="16">
    <source>
        <dbReference type="SMART" id="SM00129"/>
    </source>
</evidence>
<dbReference type="SUPFAM" id="SSF52540">
    <property type="entry name" value="P-loop containing nucleoside triphosphate hydrolases"/>
    <property type="match status" value="1"/>
</dbReference>
<evidence type="ECO:0000256" key="13">
    <source>
        <dbReference type="ARBA" id="ARBA00034704"/>
    </source>
</evidence>
<dbReference type="PRINTS" id="PR00380">
    <property type="entry name" value="KINESINHEAVY"/>
</dbReference>
<dbReference type="InterPro" id="IPR047149">
    <property type="entry name" value="KIF11-like"/>
</dbReference>
<feature type="coiled-coil region" evidence="14">
    <location>
        <begin position="850"/>
        <end position="927"/>
    </location>
</feature>
<evidence type="ECO:0000256" key="15">
    <source>
        <dbReference type="SAM" id="MobiDB-lite"/>
    </source>
</evidence>
<feature type="compositionally biased region" description="Polar residues" evidence="15">
    <location>
        <begin position="1029"/>
        <end position="1042"/>
    </location>
</feature>
<evidence type="ECO:0000256" key="7">
    <source>
        <dbReference type="ARBA" id="ARBA00022776"/>
    </source>
</evidence>
<dbReference type="GO" id="GO:0000922">
    <property type="term" value="C:spindle pole"/>
    <property type="evidence" value="ECO:0007669"/>
    <property type="project" value="UniProtKB-SubCell"/>
</dbReference>
<dbReference type="GO" id="GO:0005876">
    <property type="term" value="C:spindle microtubule"/>
    <property type="evidence" value="ECO:0007669"/>
    <property type="project" value="TreeGrafter"/>
</dbReference>
<evidence type="ECO:0000256" key="10">
    <source>
        <dbReference type="ARBA" id="ARBA00023175"/>
    </source>
</evidence>
<keyword evidence="10" id="KW-0505">Motor protein</keyword>